<evidence type="ECO:0000256" key="1">
    <source>
        <dbReference type="SAM" id="MobiDB-lite"/>
    </source>
</evidence>
<accession>A5LGK2</accession>
<sequence length="74" mass="8257">LSEAPRISSTTAGQDSVDDKPHKPKRSVNNDEDVAYQIYSAKDEEGEKEKRLSFTGSPAKPQRKRSMSGDFHYG</sequence>
<dbReference type="EMBL" id="AB271186">
    <property type="protein sequence ID" value="BAF63486.1"/>
    <property type="molecule type" value="mRNA"/>
</dbReference>
<protein>
    <submittedName>
        <fullName evidence="2">Uncharacterized protein</fullName>
    </submittedName>
</protein>
<reference evidence="2" key="1">
    <citation type="journal article" date="2007" name="Planta">
        <title>Anoxia-enhanced expression of genes isolated by suppression subtractive hybridization from pondweed (Potamogeton distinctus A. Benn.) turions.</title>
        <authorList>
            <person name="Harada T."/>
            <person name="Satoh S."/>
            <person name="Yoshioka T."/>
            <person name="Ishizawa K."/>
        </authorList>
    </citation>
    <scope>NUCLEOTIDE SEQUENCE</scope>
    <source>
        <tissue evidence="2">Turion</tissue>
    </source>
</reference>
<feature type="non-terminal residue" evidence="2">
    <location>
        <position position="1"/>
    </location>
</feature>
<evidence type="ECO:0000313" key="2">
    <source>
        <dbReference type="EMBL" id="BAF63486.1"/>
    </source>
</evidence>
<dbReference type="AlphaFoldDB" id="A5LGK2"/>
<feature type="compositionally biased region" description="Basic and acidic residues" evidence="1">
    <location>
        <begin position="41"/>
        <end position="52"/>
    </location>
</feature>
<name>A5LGK2_POTDI</name>
<organism evidence="2">
    <name type="scientific">Potamogeton distinctus</name>
    <name type="common">Roundleaf pondweed</name>
    <dbReference type="NCBI Taxonomy" id="62344"/>
    <lineage>
        <taxon>Eukaryota</taxon>
        <taxon>Viridiplantae</taxon>
        <taxon>Streptophyta</taxon>
        <taxon>Embryophyta</taxon>
        <taxon>Tracheophyta</taxon>
        <taxon>Spermatophyta</taxon>
        <taxon>Magnoliopsida</taxon>
        <taxon>Liliopsida</taxon>
        <taxon>Potamogetonaceae</taxon>
        <taxon>Potamogeton</taxon>
    </lineage>
</organism>
<proteinExistence type="evidence at transcript level"/>
<feature type="region of interest" description="Disordered" evidence="1">
    <location>
        <begin position="1"/>
        <end position="74"/>
    </location>
</feature>
<feature type="non-terminal residue" evidence="2">
    <location>
        <position position="74"/>
    </location>
</feature>